<evidence type="ECO:0000313" key="1">
    <source>
        <dbReference type="EMBL" id="KAJ7710918.1"/>
    </source>
</evidence>
<organism evidence="1 2">
    <name type="scientific">Mycena rosella</name>
    <name type="common">Pink bonnet</name>
    <name type="synonym">Agaricus rosellus</name>
    <dbReference type="NCBI Taxonomy" id="1033263"/>
    <lineage>
        <taxon>Eukaryota</taxon>
        <taxon>Fungi</taxon>
        <taxon>Dikarya</taxon>
        <taxon>Basidiomycota</taxon>
        <taxon>Agaricomycotina</taxon>
        <taxon>Agaricomycetes</taxon>
        <taxon>Agaricomycetidae</taxon>
        <taxon>Agaricales</taxon>
        <taxon>Marasmiineae</taxon>
        <taxon>Mycenaceae</taxon>
        <taxon>Mycena</taxon>
    </lineage>
</organism>
<gene>
    <name evidence="1" type="ORF">B0H17DRAFT_914576</name>
</gene>
<protein>
    <submittedName>
        <fullName evidence="1">Uncharacterized protein</fullName>
    </submittedName>
</protein>
<name>A0AAD7H426_MYCRO</name>
<reference evidence="1" key="1">
    <citation type="submission" date="2023-03" db="EMBL/GenBank/DDBJ databases">
        <title>Massive genome expansion in bonnet fungi (Mycena s.s.) driven by repeated elements and novel gene families across ecological guilds.</title>
        <authorList>
            <consortium name="Lawrence Berkeley National Laboratory"/>
            <person name="Harder C.B."/>
            <person name="Miyauchi S."/>
            <person name="Viragh M."/>
            <person name="Kuo A."/>
            <person name="Thoen E."/>
            <person name="Andreopoulos B."/>
            <person name="Lu D."/>
            <person name="Skrede I."/>
            <person name="Drula E."/>
            <person name="Henrissat B."/>
            <person name="Morin E."/>
            <person name="Kohler A."/>
            <person name="Barry K."/>
            <person name="LaButti K."/>
            <person name="Morin E."/>
            <person name="Salamov A."/>
            <person name="Lipzen A."/>
            <person name="Mereny Z."/>
            <person name="Hegedus B."/>
            <person name="Baldrian P."/>
            <person name="Stursova M."/>
            <person name="Weitz H."/>
            <person name="Taylor A."/>
            <person name="Grigoriev I.V."/>
            <person name="Nagy L.G."/>
            <person name="Martin F."/>
            <person name="Kauserud H."/>
        </authorList>
    </citation>
    <scope>NUCLEOTIDE SEQUENCE</scope>
    <source>
        <strain evidence="1">CBHHK067</strain>
    </source>
</reference>
<comment type="caution">
    <text evidence="1">The sequence shown here is derived from an EMBL/GenBank/DDBJ whole genome shotgun (WGS) entry which is preliminary data.</text>
</comment>
<sequence>DSHDHSCAYDATFTILTNIWAEDTIPWSGRFDSLSPMMGQYGAYLRSVIENRWTLEQARDRIRRHVHAVNPTHFPYGPNQTSIDRLAVALFPSKSYAKGRQSCALCGFADATEYRLLEATLSAGLNTRADYPVPVRIQDWFGAYLTKGRTSCTSCRRQNIRRKMTMLRSISDVPPIILLEITHNRLRFDQEIGFDCDGTLIRLRLRGIVYGGQGHFNARFIDRSGVVWFHDGITTGKRCVRETEMRLIADTMSLQMCGTKGAVAVVYARVI</sequence>
<keyword evidence="2" id="KW-1185">Reference proteome</keyword>
<proteinExistence type="predicted"/>
<feature type="non-terminal residue" evidence="1">
    <location>
        <position position="1"/>
    </location>
</feature>
<dbReference type="Proteomes" id="UP001221757">
    <property type="component" value="Unassembled WGS sequence"/>
</dbReference>
<accession>A0AAD7H426</accession>
<evidence type="ECO:0000313" key="2">
    <source>
        <dbReference type="Proteomes" id="UP001221757"/>
    </source>
</evidence>
<dbReference type="EMBL" id="JARKIE010000001">
    <property type="protein sequence ID" value="KAJ7710918.1"/>
    <property type="molecule type" value="Genomic_DNA"/>
</dbReference>
<dbReference type="AlphaFoldDB" id="A0AAD7H426"/>